<sequence length="142" mass="16007">MSTEFELAIPLTSLEKAFNSRSPKPLMVSYDKEPKVVLMKLTQSPNSNSRLLWHMKFSRRILETTPAPDLAGFPRGSAKTLESPMGVAVLETLRRDRDRKTMQEKEGNDRRSDEGREGKSAKAEAKRKHGFSKASEKMGLTI</sequence>
<dbReference type="EMBL" id="AMZH03005025">
    <property type="protein sequence ID" value="RRT67501.1"/>
    <property type="molecule type" value="Genomic_DNA"/>
</dbReference>
<dbReference type="Proteomes" id="UP000287651">
    <property type="component" value="Unassembled WGS sequence"/>
</dbReference>
<feature type="region of interest" description="Disordered" evidence="1">
    <location>
        <begin position="92"/>
        <end position="142"/>
    </location>
</feature>
<gene>
    <name evidence="2" type="ORF">B296_00027894</name>
</gene>
<accession>A0A426ZU50</accession>
<evidence type="ECO:0000256" key="1">
    <source>
        <dbReference type="SAM" id="MobiDB-lite"/>
    </source>
</evidence>
<organism evidence="2 3">
    <name type="scientific">Ensete ventricosum</name>
    <name type="common">Abyssinian banana</name>
    <name type="synonym">Musa ensete</name>
    <dbReference type="NCBI Taxonomy" id="4639"/>
    <lineage>
        <taxon>Eukaryota</taxon>
        <taxon>Viridiplantae</taxon>
        <taxon>Streptophyta</taxon>
        <taxon>Embryophyta</taxon>
        <taxon>Tracheophyta</taxon>
        <taxon>Spermatophyta</taxon>
        <taxon>Magnoliopsida</taxon>
        <taxon>Liliopsida</taxon>
        <taxon>Zingiberales</taxon>
        <taxon>Musaceae</taxon>
        <taxon>Ensete</taxon>
    </lineage>
</organism>
<feature type="compositionally biased region" description="Basic and acidic residues" evidence="1">
    <location>
        <begin position="92"/>
        <end position="124"/>
    </location>
</feature>
<reference evidence="2 3" key="1">
    <citation type="journal article" date="2014" name="Agronomy (Basel)">
        <title>A Draft Genome Sequence for Ensete ventricosum, the Drought-Tolerant Tree Against Hunger.</title>
        <authorList>
            <person name="Harrison J."/>
            <person name="Moore K.A."/>
            <person name="Paszkiewicz K."/>
            <person name="Jones T."/>
            <person name="Grant M."/>
            <person name="Ambacheew D."/>
            <person name="Muzemil S."/>
            <person name="Studholme D.J."/>
        </authorList>
    </citation>
    <scope>NUCLEOTIDE SEQUENCE [LARGE SCALE GENOMIC DNA]</scope>
</reference>
<evidence type="ECO:0000313" key="2">
    <source>
        <dbReference type="EMBL" id="RRT67501.1"/>
    </source>
</evidence>
<comment type="caution">
    <text evidence="2">The sequence shown here is derived from an EMBL/GenBank/DDBJ whole genome shotgun (WGS) entry which is preliminary data.</text>
</comment>
<protein>
    <submittedName>
        <fullName evidence="2">Uncharacterized protein</fullName>
    </submittedName>
</protein>
<proteinExistence type="predicted"/>
<evidence type="ECO:0000313" key="3">
    <source>
        <dbReference type="Proteomes" id="UP000287651"/>
    </source>
</evidence>
<dbReference type="AlphaFoldDB" id="A0A426ZU50"/>
<name>A0A426ZU50_ENSVE</name>